<dbReference type="OrthoDB" id="370073at2"/>
<comment type="caution">
    <text evidence="1">The sequence shown here is derived from an EMBL/GenBank/DDBJ whole genome shotgun (WGS) entry which is preliminary data.</text>
</comment>
<gene>
    <name evidence="1" type="ORF">GJ688_15445</name>
</gene>
<protein>
    <recommendedName>
        <fullName evidence="3">Phage tail protein</fullName>
    </recommendedName>
</protein>
<name>A0A6I3SMY0_HELMO</name>
<keyword evidence="2" id="KW-1185">Reference proteome</keyword>
<dbReference type="NCBIfam" id="TIGR02242">
    <property type="entry name" value="tail_TIGR02242"/>
    <property type="match status" value="1"/>
</dbReference>
<evidence type="ECO:0000313" key="1">
    <source>
        <dbReference type="EMBL" id="MTV50364.1"/>
    </source>
</evidence>
<evidence type="ECO:0008006" key="3">
    <source>
        <dbReference type="Google" id="ProtNLM"/>
    </source>
</evidence>
<dbReference type="InterPro" id="IPR011748">
    <property type="entry name" value="Unchr_phage_tail-like"/>
</dbReference>
<evidence type="ECO:0000313" key="2">
    <source>
        <dbReference type="Proteomes" id="UP000430670"/>
    </source>
</evidence>
<organism evidence="1 2">
    <name type="scientific">Heliobacterium mobile</name>
    <name type="common">Heliobacillus mobilis</name>
    <dbReference type="NCBI Taxonomy" id="28064"/>
    <lineage>
        <taxon>Bacteria</taxon>
        <taxon>Bacillati</taxon>
        <taxon>Bacillota</taxon>
        <taxon>Clostridia</taxon>
        <taxon>Eubacteriales</taxon>
        <taxon>Heliobacteriaceae</taxon>
        <taxon>Heliobacterium</taxon>
    </lineage>
</organism>
<dbReference type="InterPro" id="IPR006521">
    <property type="entry name" value="Tail_protein_I"/>
</dbReference>
<accession>A0A6I3SMY0</accession>
<reference evidence="1 2" key="1">
    <citation type="submission" date="2019-11" db="EMBL/GenBank/DDBJ databases">
        <title>Whole-genome sequence of a the green, strictly anaerobic photosynthetic bacterium Heliobacillus mobilis DSM 6151.</title>
        <authorList>
            <person name="Kyndt J.A."/>
            <person name="Meyer T.E."/>
        </authorList>
    </citation>
    <scope>NUCLEOTIDE SEQUENCE [LARGE SCALE GENOMIC DNA]</scope>
    <source>
        <strain evidence="1 2">DSM 6151</strain>
    </source>
</reference>
<dbReference type="Proteomes" id="UP000430670">
    <property type="component" value="Unassembled WGS sequence"/>
</dbReference>
<proteinExistence type="predicted"/>
<dbReference type="AlphaFoldDB" id="A0A6I3SMY0"/>
<dbReference type="Pfam" id="PF09684">
    <property type="entry name" value="Tail_P2_I"/>
    <property type="match status" value="1"/>
</dbReference>
<sequence length="345" mass="39739">MEERLQYFLIHQPAISGSLREHRLFGPLDCGKEGTPWHKVVADAHYPGESQVRFSYFCSDDRAEGDDSAAIPFSKAILNPKDALLLGAKGRYLWFRLELIGKDKELPVINQLKIYFPRFSYLNYLPALYQQDKDSADFLERFLSLFGTFLEDMDGRIEHSPRMLEPASLSGDPLRWLAQWLGMKIKGPMDDQKIRRLIAAAPEIYRFRGTRRSIELLIEIYTGTKPIIVEYYQYKHLLRYEGNKKWLTELFGGDPHCFCVLLYSWELTGDKPSRGTALEEAYAVVTSILEEQKPAFTEAKVIIVKPWICLDGHSYLGMNSFLQEPSSFVLDDNAQIPYNTMLTDL</sequence>
<dbReference type="EMBL" id="WNKU01000023">
    <property type="protein sequence ID" value="MTV50364.1"/>
    <property type="molecule type" value="Genomic_DNA"/>
</dbReference>